<proteinExistence type="predicted"/>
<dbReference type="STRING" id="1798382.A3D77_00265"/>
<evidence type="ECO:0000313" key="2">
    <source>
        <dbReference type="Proteomes" id="UP000176923"/>
    </source>
</evidence>
<accession>A0A1F5ZWY5</accession>
<evidence type="ECO:0000313" key="1">
    <source>
        <dbReference type="EMBL" id="OGG16855.1"/>
    </source>
</evidence>
<name>A0A1F5ZWY5_9BACT</name>
<dbReference type="Proteomes" id="UP000176923">
    <property type="component" value="Unassembled WGS sequence"/>
</dbReference>
<gene>
    <name evidence="1" type="ORF">A3D77_00265</name>
</gene>
<comment type="caution">
    <text evidence="1">The sequence shown here is derived from an EMBL/GenBank/DDBJ whole genome shotgun (WGS) entry which is preliminary data.</text>
</comment>
<sequence>MIFMDENAELTPQEQIPKKNVQLLKFERILNQVLNHPYVSLQTKDKRKEFRDIDISVKDYLKQLGITESAVIPIGSVAVGMAIDKSDLDGTIFYNGQLGQQIESQKLTGLNLPPDIKMFNITDLLQDDESFKRKINIALAVKRPTTMANIAMIFFPSLNEMTNNAERELVHSWRKATLEKIVKIYPNNYKKVWDLVTTYVDINLIHYENLRSSGDDNKRQDRVQKMLDEKITERFPNDERSQQRAYTYIQKERALFAYPPIEDMLYAYEINLK</sequence>
<reference evidence="1 2" key="1">
    <citation type="journal article" date="2016" name="Nat. Commun.">
        <title>Thousands of microbial genomes shed light on interconnected biogeochemical processes in an aquifer system.</title>
        <authorList>
            <person name="Anantharaman K."/>
            <person name="Brown C.T."/>
            <person name="Hug L.A."/>
            <person name="Sharon I."/>
            <person name="Castelle C.J."/>
            <person name="Probst A.J."/>
            <person name="Thomas B.C."/>
            <person name="Singh A."/>
            <person name="Wilkins M.J."/>
            <person name="Karaoz U."/>
            <person name="Brodie E.L."/>
            <person name="Williams K.H."/>
            <person name="Hubbard S.S."/>
            <person name="Banfield J.F."/>
        </authorList>
    </citation>
    <scope>NUCLEOTIDE SEQUENCE [LARGE SCALE GENOMIC DNA]</scope>
</reference>
<protein>
    <submittedName>
        <fullName evidence="1">Uncharacterized protein</fullName>
    </submittedName>
</protein>
<organism evidence="1 2">
    <name type="scientific">Candidatus Gottesmanbacteria bacterium RIFCSPHIGHO2_02_FULL_39_11</name>
    <dbReference type="NCBI Taxonomy" id="1798382"/>
    <lineage>
        <taxon>Bacteria</taxon>
        <taxon>Candidatus Gottesmaniibacteriota</taxon>
    </lineage>
</organism>
<dbReference type="AlphaFoldDB" id="A0A1F5ZWY5"/>
<dbReference type="EMBL" id="MFJL01000007">
    <property type="protein sequence ID" value="OGG16855.1"/>
    <property type="molecule type" value="Genomic_DNA"/>
</dbReference>